<feature type="compositionally biased region" description="Basic and acidic residues" evidence="1">
    <location>
        <begin position="131"/>
        <end position="164"/>
    </location>
</feature>
<evidence type="ECO:0000256" key="1">
    <source>
        <dbReference type="SAM" id="MobiDB-lite"/>
    </source>
</evidence>
<proteinExistence type="predicted"/>
<dbReference type="AlphaFoldDB" id="A0A9P5CD45"/>
<evidence type="ECO:0000313" key="2">
    <source>
        <dbReference type="EMBL" id="KAF3068796.1"/>
    </source>
</evidence>
<reference evidence="2 3" key="1">
    <citation type="submission" date="2018-06" db="EMBL/GenBank/DDBJ databases">
        <title>Genome analysis of cellulolytic fungus Trichoderma lentiforme CFAM-422.</title>
        <authorList>
            <person name="Steindorff A.S."/>
            <person name="Formighieri E.F."/>
            <person name="Midorikawa G.E.O."/>
            <person name="Tamietti M.S."/>
            <person name="Ramos E.Z."/>
            <person name="Silva A.S."/>
            <person name="Bon E.P.S."/>
            <person name="Mendes T.D."/>
            <person name="Damaso M.C.T."/>
            <person name="Favaro L.C.L."/>
        </authorList>
    </citation>
    <scope>NUCLEOTIDE SEQUENCE [LARGE SCALE GENOMIC DNA]</scope>
    <source>
        <strain evidence="2 3">CFAM-422</strain>
    </source>
</reference>
<dbReference type="PANTHER" id="PTHR40462:SF1">
    <property type="entry name" value="EXPRESSED PROTEIN"/>
    <property type="match status" value="1"/>
</dbReference>
<gene>
    <name evidence="2" type="ORF">CFAM422_007629</name>
</gene>
<comment type="caution">
    <text evidence="2">The sequence shown here is derived from an EMBL/GenBank/DDBJ whole genome shotgun (WGS) entry which is preliminary data.</text>
</comment>
<feature type="compositionally biased region" description="Polar residues" evidence="1">
    <location>
        <begin position="70"/>
        <end position="79"/>
    </location>
</feature>
<feature type="region of interest" description="Disordered" evidence="1">
    <location>
        <begin position="53"/>
        <end position="164"/>
    </location>
</feature>
<sequence>LQIFHLQSQLIKRRRIVSLIVFTPQRLCCSFHHPNLSLTNFVSTMDYINKLTGSGNDAENNAQDRRSEGFDTSNANQEGSSGGGFMDKMNSMAGGGAQGEKNEDMLDKAVDFVQEKFMGQGDQSNESAAEQAKDEAISDFIRDKYKDTTGSDFPIKDKDRQYGL</sequence>
<dbReference type="PANTHER" id="PTHR40462">
    <property type="entry name" value="CHROMOSOME 1, WHOLE GENOME SHOTGUN SEQUENCE"/>
    <property type="match status" value="1"/>
</dbReference>
<feature type="non-terminal residue" evidence="2">
    <location>
        <position position="1"/>
    </location>
</feature>
<evidence type="ECO:0000313" key="3">
    <source>
        <dbReference type="Proteomes" id="UP000801864"/>
    </source>
</evidence>
<feature type="compositionally biased region" description="Basic and acidic residues" evidence="1">
    <location>
        <begin position="100"/>
        <end position="114"/>
    </location>
</feature>
<evidence type="ECO:0008006" key="4">
    <source>
        <dbReference type="Google" id="ProtNLM"/>
    </source>
</evidence>
<protein>
    <recommendedName>
        <fullName evidence="4">DNA damage-responsive protein 48</fullName>
    </recommendedName>
</protein>
<accession>A0A9P5CD45</accession>
<organism evidence="2 3">
    <name type="scientific">Trichoderma lentiforme</name>
    <dbReference type="NCBI Taxonomy" id="1567552"/>
    <lineage>
        <taxon>Eukaryota</taxon>
        <taxon>Fungi</taxon>
        <taxon>Dikarya</taxon>
        <taxon>Ascomycota</taxon>
        <taxon>Pezizomycotina</taxon>
        <taxon>Sordariomycetes</taxon>
        <taxon>Hypocreomycetidae</taxon>
        <taxon>Hypocreales</taxon>
        <taxon>Hypocreaceae</taxon>
        <taxon>Trichoderma</taxon>
    </lineage>
</organism>
<dbReference type="EMBL" id="QLNT01000013">
    <property type="protein sequence ID" value="KAF3068796.1"/>
    <property type="molecule type" value="Genomic_DNA"/>
</dbReference>
<keyword evidence="3" id="KW-1185">Reference proteome</keyword>
<name>A0A9P5CD45_9HYPO</name>
<dbReference type="Proteomes" id="UP000801864">
    <property type="component" value="Unassembled WGS sequence"/>
</dbReference>